<dbReference type="OrthoDB" id="2142724at2759"/>
<reference evidence="4" key="2">
    <citation type="submission" date="2015-01" db="EMBL/GenBank/DDBJ databases">
        <title>Evolutionary Origins and Diversification of the Mycorrhizal Mutualists.</title>
        <authorList>
            <consortium name="DOE Joint Genome Institute"/>
            <consortium name="Mycorrhizal Genomics Consortium"/>
            <person name="Kohler A."/>
            <person name="Kuo A."/>
            <person name="Nagy L.G."/>
            <person name="Floudas D."/>
            <person name="Copeland A."/>
            <person name="Barry K.W."/>
            <person name="Cichocki N."/>
            <person name="Veneault-Fourrey C."/>
            <person name="LaButti K."/>
            <person name="Lindquist E.A."/>
            <person name="Lipzen A."/>
            <person name="Lundell T."/>
            <person name="Morin E."/>
            <person name="Murat C."/>
            <person name="Riley R."/>
            <person name="Ohm R."/>
            <person name="Sun H."/>
            <person name="Tunlid A."/>
            <person name="Henrissat B."/>
            <person name="Grigoriev I.V."/>
            <person name="Hibbett D.S."/>
            <person name="Martin F."/>
        </authorList>
    </citation>
    <scope>NUCLEOTIDE SEQUENCE [LARGE SCALE GENOMIC DNA]</scope>
    <source>
        <strain evidence="4">UH-Slu-Lm8-n1</strain>
    </source>
</reference>
<dbReference type="InterPro" id="IPR038717">
    <property type="entry name" value="Tc1-like_DDE_dom"/>
</dbReference>
<name>A0A0D0AIH8_9AGAM</name>
<feature type="region of interest" description="Disordered" evidence="1">
    <location>
        <begin position="1"/>
        <end position="31"/>
    </location>
</feature>
<evidence type="ECO:0000256" key="1">
    <source>
        <dbReference type="SAM" id="MobiDB-lite"/>
    </source>
</evidence>
<organism evidence="3 4">
    <name type="scientific">Suillus luteus UH-Slu-Lm8-n1</name>
    <dbReference type="NCBI Taxonomy" id="930992"/>
    <lineage>
        <taxon>Eukaryota</taxon>
        <taxon>Fungi</taxon>
        <taxon>Dikarya</taxon>
        <taxon>Basidiomycota</taxon>
        <taxon>Agaricomycotina</taxon>
        <taxon>Agaricomycetes</taxon>
        <taxon>Agaricomycetidae</taxon>
        <taxon>Boletales</taxon>
        <taxon>Suillineae</taxon>
        <taxon>Suillaceae</taxon>
        <taxon>Suillus</taxon>
    </lineage>
</organism>
<dbReference type="InterPro" id="IPR036397">
    <property type="entry name" value="RNaseH_sf"/>
</dbReference>
<dbReference type="Proteomes" id="UP000054485">
    <property type="component" value="Unassembled WGS sequence"/>
</dbReference>
<dbReference type="AlphaFoldDB" id="A0A0D0AIH8"/>
<evidence type="ECO:0000313" key="4">
    <source>
        <dbReference type="Proteomes" id="UP000054485"/>
    </source>
</evidence>
<reference evidence="3 4" key="1">
    <citation type="submission" date="2014-04" db="EMBL/GenBank/DDBJ databases">
        <authorList>
            <consortium name="DOE Joint Genome Institute"/>
            <person name="Kuo A."/>
            <person name="Ruytinx J."/>
            <person name="Rineau F."/>
            <person name="Colpaert J."/>
            <person name="Kohler A."/>
            <person name="Nagy L.G."/>
            <person name="Floudas D."/>
            <person name="Copeland A."/>
            <person name="Barry K.W."/>
            <person name="Cichocki N."/>
            <person name="Veneault-Fourrey C."/>
            <person name="LaButti K."/>
            <person name="Lindquist E.A."/>
            <person name="Lipzen A."/>
            <person name="Lundell T."/>
            <person name="Morin E."/>
            <person name="Murat C."/>
            <person name="Sun H."/>
            <person name="Tunlid A."/>
            <person name="Henrissat B."/>
            <person name="Grigoriev I.V."/>
            <person name="Hibbett D.S."/>
            <person name="Martin F."/>
            <person name="Nordberg H.P."/>
            <person name="Cantor M.N."/>
            <person name="Hua S.X."/>
        </authorList>
    </citation>
    <scope>NUCLEOTIDE SEQUENCE [LARGE SCALE GENOMIC DNA]</scope>
    <source>
        <strain evidence="3 4">UH-Slu-Lm8-n1</strain>
    </source>
</reference>
<feature type="non-terminal residue" evidence="3">
    <location>
        <position position="116"/>
    </location>
</feature>
<dbReference type="Gene3D" id="3.30.420.10">
    <property type="entry name" value="Ribonuclease H-like superfamily/Ribonuclease H"/>
    <property type="match status" value="1"/>
</dbReference>
<sequence>MSQYSPEHLGFLDKTSKDEHTAGRLHGRTATGQRACSHQVFVRGQRVSGLGLLTVDGMAASSVVEGSFTTVKYLEFLQSTVLPMCSPYPGPLSVLVMDNAKIHHGEGVAELIEAYG</sequence>
<dbReference type="HOGENOM" id="CLU_056788_11_2_1"/>
<keyword evidence="4" id="KW-1185">Reference proteome</keyword>
<dbReference type="PANTHER" id="PTHR46564:SF1">
    <property type="entry name" value="TRANSPOSASE"/>
    <property type="match status" value="1"/>
</dbReference>
<evidence type="ECO:0000259" key="2">
    <source>
        <dbReference type="Pfam" id="PF13358"/>
    </source>
</evidence>
<feature type="domain" description="Tc1-like transposase DDE" evidence="2">
    <location>
        <begin position="10"/>
        <end position="114"/>
    </location>
</feature>
<dbReference type="GO" id="GO:0003676">
    <property type="term" value="F:nucleic acid binding"/>
    <property type="evidence" value="ECO:0007669"/>
    <property type="project" value="InterPro"/>
</dbReference>
<gene>
    <name evidence="3" type="ORF">CY34DRAFT_46365</name>
</gene>
<evidence type="ECO:0000313" key="3">
    <source>
        <dbReference type="EMBL" id="KIK34017.1"/>
    </source>
</evidence>
<accession>A0A0D0AIH8</accession>
<dbReference type="InParanoid" id="A0A0D0AIH8"/>
<proteinExistence type="predicted"/>
<dbReference type="PANTHER" id="PTHR46564">
    <property type="entry name" value="TRANSPOSASE"/>
    <property type="match status" value="1"/>
</dbReference>
<protein>
    <recommendedName>
        <fullName evidence="2">Tc1-like transposase DDE domain-containing protein</fullName>
    </recommendedName>
</protein>
<feature type="compositionally biased region" description="Basic and acidic residues" evidence="1">
    <location>
        <begin position="10"/>
        <end position="22"/>
    </location>
</feature>
<dbReference type="STRING" id="930992.A0A0D0AIH8"/>
<dbReference type="Pfam" id="PF13358">
    <property type="entry name" value="DDE_3"/>
    <property type="match status" value="1"/>
</dbReference>
<dbReference type="EMBL" id="KN835824">
    <property type="protein sequence ID" value="KIK34017.1"/>
    <property type="molecule type" value="Genomic_DNA"/>
</dbReference>